<name>A0ABW9XMH4_9BACL</name>
<dbReference type="CDD" id="cd05387">
    <property type="entry name" value="BY-kinase"/>
    <property type="match status" value="1"/>
</dbReference>
<evidence type="ECO:0000313" key="10">
    <source>
        <dbReference type="EMBL" id="NBD23607.1"/>
    </source>
</evidence>
<protein>
    <recommendedName>
        <fullName evidence="2">non-specific protein-tyrosine kinase</fullName>
        <ecNumber evidence="2">2.7.10.2</ecNumber>
    </recommendedName>
</protein>
<evidence type="ECO:0000256" key="2">
    <source>
        <dbReference type="ARBA" id="ARBA00011903"/>
    </source>
</evidence>
<keyword evidence="5" id="KW-0418">Kinase</keyword>
<evidence type="ECO:0000256" key="3">
    <source>
        <dbReference type="ARBA" id="ARBA00022679"/>
    </source>
</evidence>
<evidence type="ECO:0000256" key="8">
    <source>
        <dbReference type="ARBA" id="ARBA00051245"/>
    </source>
</evidence>
<dbReference type="InterPro" id="IPR025669">
    <property type="entry name" value="AAA_dom"/>
</dbReference>
<dbReference type="InterPro" id="IPR005702">
    <property type="entry name" value="Wzc-like_C"/>
</dbReference>
<dbReference type="GO" id="GO:0004715">
    <property type="term" value="F:non-membrane spanning protein tyrosine kinase activity"/>
    <property type="evidence" value="ECO:0007669"/>
    <property type="project" value="UniProtKB-EC"/>
</dbReference>
<sequence length="212" mass="23040">MPSDTRRLKKQIVMDTNPQAAVCEAYRTLRTNLEYSSVSENHKVIMFTSAQNGDAKAVTAINLAIAFAQTNKKVLIIDADLRNPRLQTVFAVNNSKGLATVLGESGEAAECIQPTHIDMLYALPSGPIPSNPSELLSSPKLSMTIEELRRYFDLMILIAPAATLSDPYIVASRCDGVLLVIDSGKVGRRDALKIKNGLNHVKAHVLGVVLNQ</sequence>
<keyword evidence="4" id="KW-0547">Nucleotide-binding</keyword>
<dbReference type="Proteomes" id="UP000665561">
    <property type="component" value="Unassembled WGS sequence"/>
</dbReference>
<dbReference type="Pfam" id="PF13614">
    <property type="entry name" value="AAA_31"/>
    <property type="match status" value="1"/>
</dbReference>
<dbReference type="PANTHER" id="PTHR32309">
    <property type="entry name" value="TYROSINE-PROTEIN KINASE"/>
    <property type="match status" value="1"/>
</dbReference>
<dbReference type="EMBL" id="JAAAMV010000003">
    <property type="protein sequence ID" value="NBD23607.1"/>
    <property type="molecule type" value="Genomic_DNA"/>
</dbReference>
<evidence type="ECO:0000313" key="11">
    <source>
        <dbReference type="Proteomes" id="UP000665561"/>
    </source>
</evidence>
<dbReference type="EC" id="2.7.10.2" evidence="2"/>
<keyword evidence="7" id="KW-0829">Tyrosine-protein kinase</keyword>
<dbReference type="RefSeq" id="WP_161742268.1">
    <property type="nucleotide sequence ID" value="NZ_JAAAMV010000003.1"/>
</dbReference>
<keyword evidence="11" id="KW-1185">Reference proteome</keyword>
<keyword evidence="3 10" id="KW-0808">Transferase</keyword>
<evidence type="ECO:0000259" key="9">
    <source>
        <dbReference type="Pfam" id="PF13614"/>
    </source>
</evidence>
<dbReference type="InterPro" id="IPR050445">
    <property type="entry name" value="Bact_polysacc_biosynth/exp"/>
</dbReference>
<evidence type="ECO:0000256" key="7">
    <source>
        <dbReference type="ARBA" id="ARBA00023137"/>
    </source>
</evidence>
<comment type="caution">
    <text evidence="10">The sequence shown here is derived from an EMBL/GenBank/DDBJ whole genome shotgun (WGS) entry which is preliminary data.</text>
</comment>
<dbReference type="InterPro" id="IPR027417">
    <property type="entry name" value="P-loop_NTPase"/>
</dbReference>
<dbReference type="NCBIfam" id="TIGR01007">
    <property type="entry name" value="eps_fam"/>
    <property type="match status" value="1"/>
</dbReference>
<gene>
    <name evidence="10" type="ORF">GT019_06955</name>
</gene>
<comment type="similarity">
    <text evidence="1">Belongs to the CpsD/CapB family.</text>
</comment>
<feature type="domain" description="AAA" evidence="9">
    <location>
        <begin position="43"/>
        <end position="160"/>
    </location>
</feature>
<evidence type="ECO:0000256" key="6">
    <source>
        <dbReference type="ARBA" id="ARBA00022840"/>
    </source>
</evidence>
<proteinExistence type="inferred from homology"/>
<organism evidence="10 11">
    <name type="scientific">Paenibacillus glycinis</name>
    <dbReference type="NCBI Taxonomy" id="2697035"/>
    <lineage>
        <taxon>Bacteria</taxon>
        <taxon>Bacillati</taxon>
        <taxon>Bacillota</taxon>
        <taxon>Bacilli</taxon>
        <taxon>Bacillales</taxon>
        <taxon>Paenibacillaceae</taxon>
        <taxon>Paenibacillus</taxon>
    </lineage>
</organism>
<dbReference type="SUPFAM" id="SSF52540">
    <property type="entry name" value="P-loop containing nucleoside triphosphate hydrolases"/>
    <property type="match status" value="1"/>
</dbReference>
<reference evidence="10 11" key="1">
    <citation type="submission" date="2020-01" db="EMBL/GenBank/DDBJ databases">
        <title>Paenibacillus soybeanensis sp. nov. isolated from the nodules of soybean (Glycine max(L.) Merr).</title>
        <authorList>
            <person name="Wang H."/>
        </authorList>
    </citation>
    <scope>NUCLEOTIDE SEQUENCE [LARGE SCALE GENOMIC DNA]</scope>
    <source>
        <strain evidence="10 11">T1</strain>
    </source>
</reference>
<evidence type="ECO:0000256" key="1">
    <source>
        <dbReference type="ARBA" id="ARBA00007316"/>
    </source>
</evidence>
<evidence type="ECO:0000256" key="4">
    <source>
        <dbReference type="ARBA" id="ARBA00022741"/>
    </source>
</evidence>
<evidence type="ECO:0000256" key="5">
    <source>
        <dbReference type="ARBA" id="ARBA00022777"/>
    </source>
</evidence>
<dbReference type="PANTHER" id="PTHR32309:SF13">
    <property type="entry name" value="FERRIC ENTEROBACTIN TRANSPORT PROTEIN FEPE"/>
    <property type="match status" value="1"/>
</dbReference>
<dbReference type="Gene3D" id="3.40.50.300">
    <property type="entry name" value="P-loop containing nucleotide triphosphate hydrolases"/>
    <property type="match status" value="1"/>
</dbReference>
<accession>A0ABW9XMH4</accession>
<comment type="catalytic activity">
    <reaction evidence="8">
        <text>L-tyrosyl-[protein] + ATP = O-phospho-L-tyrosyl-[protein] + ADP + H(+)</text>
        <dbReference type="Rhea" id="RHEA:10596"/>
        <dbReference type="Rhea" id="RHEA-COMP:10136"/>
        <dbReference type="Rhea" id="RHEA-COMP:20101"/>
        <dbReference type="ChEBI" id="CHEBI:15378"/>
        <dbReference type="ChEBI" id="CHEBI:30616"/>
        <dbReference type="ChEBI" id="CHEBI:46858"/>
        <dbReference type="ChEBI" id="CHEBI:61978"/>
        <dbReference type="ChEBI" id="CHEBI:456216"/>
        <dbReference type="EC" id="2.7.10.2"/>
    </reaction>
</comment>
<keyword evidence="6" id="KW-0067">ATP-binding</keyword>